<evidence type="ECO:0000256" key="1">
    <source>
        <dbReference type="SAM" id="Phobius"/>
    </source>
</evidence>
<keyword evidence="1" id="KW-0472">Membrane</keyword>
<evidence type="ECO:0000313" key="2">
    <source>
        <dbReference type="EMBL" id="OHT19939.1"/>
    </source>
</evidence>
<keyword evidence="3" id="KW-1185">Reference proteome</keyword>
<name>A0A1S1HCI9_9SPHN</name>
<gene>
    <name evidence="2" type="ORF">BHE75_01932</name>
</gene>
<accession>A0A1S1HCI9</accession>
<reference evidence="2 3" key="1">
    <citation type="submission" date="2016-09" db="EMBL/GenBank/DDBJ databases">
        <title>Metabolic pathway, cell adaptation mechanisms and a novel monoxygenase revealed through proteogenomic-transcription analysis of a Sphingomonas haloaromaticamans strain degrading the fungicide ortho-phenylphenol.</title>
        <authorList>
            <person name="Perruchon C."/>
            <person name="Papadopoulou E.S."/>
            <person name="Rousidou C."/>
            <person name="Vasileiadis S."/>
            <person name="Tanou G."/>
            <person name="Amoutzias G."/>
            <person name="Molassiotis A."/>
            <person name="Karpouzas D.G."/>
        </authorList>
    </citation>
    <scope>NUCLEOTIDE SEQUENCE [LARGE SCALE GENOMIC DNA]</scope>
    <source>
        <strain evidence="2 3">P3</strain>
    </source>
</reference>
<keyword evidence="1" id="KW-0812">Transmembrane</keyword>
<protein>
    <submittedName>
        <fullName evidence="2">Uncharacterized protein</fullName>
    </submittedName>
</protein>
<dbReference type="EMBL" id="MIPT01000001">
    <property type="protein sequence ID" value="OHT19939.1"/>
    <property type="molecule type" value="Genomic_DNA"/>
</dbReference>
<dbReference type="Proteomes" id="UP000179467">
    <property type="component" value="Unassembled WGS sequence"/>
</dbReference>
<feature type="transmembrane region" description="Helical" evidence="1">
    <location>
        <begin position="47"/>
        <end position="66"/>
    </location>
</feature>
<dbReference type="RefSeq" id="WP_070933711.1">
    <property type="nucleotide sequence ID" value="NZ_MIPT01000001.1"/>
</dbReference>
<evidence type="ECO:0000313" key="3">
    <source>
        <dbReference type="Proteomes" id="UP000179467"/>
    </source>
</evidence>
<comment type="caution">
    <text evidence="2">The sequence shown here is derived from an EMBL/GenBank/DDBJ whole genome shotgun (WGS) entry which is preliminary data.</text>
</comment>
<organism evidence="2 3">
    <name type="scientific">Edaphosphingomonas haloaromaticamans</name>
    <dbReference type="NCBI Taxonomy" id="653954"/>
    <lineage>
        <taxon>Bacteria</taxon>
        <taxon>Pseudomonadati</taxon>
        <taxon>Pseudomonadota</taxon>
        <taxon>Alphaproteobacteria</taxon>
        <taxon>Sphingomonadales</taxon>
        <taxon>Rhizorhabdaceae</taxon>
        <taxon>Edaphosphingomonas</taxon>
    </lineage>
</organism>
<proteinExistence type="predicted"/>
<keyword evidence="1" id="KW-1133">Transmembrane helix</keyword>
<sequence>MAGIHPHAIHSGSAVRREAERRAAKMPIARGAWHWLFAPRPALPGEWAAFAVMNAITVAIVAWAVLG</sequence>
<dbReference type="AlphaFoldDB" id="A0A1S1HCI9"/>